<feature type="compositionally biased region" description="Gly residues" evidence="1">
    <location>
        <begin position="195"/>
        <end position="213"/>
    </location>
</feature>
<organism evidence="2 3">
    <name type="scientific">Sorangium cellulosum</name>
    <name type="common">Polyangium cellulosum</name>
    <dbReference type="NCBI Taxonomy" id="56"/>
    <lineage>
        <taxon>Bacteria</taxon>
        <taxon>Pseudomonadati</taxon>
        <taxon>Myxococcota</taxon>
        <taxon>Polyangia</taxon>
        <taxon>Polyangiales</taxon>
        <taxon>Polyangiaceae</taxon>
        <taxon>Sorangium</taxon>
    </lineage>
</organism>
<accession>A0A150R5M2</accession>
<protein>
    <recommendedName>
        <fullName evidence="4">PGRS family protein</fullName>
    </recommendedName>
</protein>
<feature type="region of interest" description="Disordered" evidence="1">
    <location>
        <begin position="270"/>
        <end position="318"/>
    </location>
</feature>
<proteinExistence type="predicted"/>
<evidence type="ECO:0000313" key="3">
    <source>
        <dbReference type="Proteomes" id="UP000075635"/>
    </source>
</evidence>
<name>A0A150R5M2_SORCE</name>
<feature type="compositionally biased region" description="Gly residues" evidence="1">
    <location>
        <begin position="349"/>
        <end position="371"/>
    </location>
</feature>
<sequence length="463" mass="44528">MFVSATRGDDENSGAPGAPVKTLARAIELAPEHEGRVYACAETFEEALTVTEGVTLYGGLDCAASWRWDGKKRTTLTTPQDAAAGTVPLTMRAVGETVWLEDIDVTAPSIEPSNFGVSSIAAIADRCQVKLTRCTLTAGEAAPGASGASPEPARATDGGKGSDGNEACSADTVKTDAPPVNECGTPDNSSDDSRGGLGGSGNSIIAGNGGHGSPGEQTNPNRGTYTAGADGRGRCTDGQEGAAGSHGDEGAGARGIGTLNNTGYTGVSGNDGTAGKTAQGGGGGAGFKGGWPPCPDVNSNGGASGGSGGAGGCGGKAGKAGGPGGSSIALVSLDAKLSFLDVRLEAQRGGDGGNGASGQQGGRGGPGGQGGIVAEEYSMDVDFPIKPGCSGGAGGNGGNGGWGGGGLGGHSLGVAFRDTAGMPPSLGNTVIQVGAPGAGGTGRDSDAIGNADPGMALETLSFP</sequence>
<evidence type="ECO:0000256" key="1">
    <source>
        <dbReference type="SAM" id="MobiDB-lite"/>
    </source>
</evidence>
<gene>
    <name evidence="2" type="ORF">BE17_07810</name>
</gene>
<feature type="compositionally biased region" description="Gly residues" evidence="1">
    <location>
        <begin position="278"/>
        <end position="289"/>
    </location>
</feature>
<feature type="compositionally biased region" description="Gly residues" evidence="1">
    <location>
        <begin position="302"/>
        <end position="318"/>
    </location>
</feature>
<feature type="region of interest" description="Disordered" evidence="1">
    <location>
        <begin position="140"/>
        <end position="255"/>
    </location>
</feature>
<feature type="region of interest" description="Disordered" evidence="1">
    <location>
        <begin position="348"/>
        <end position="373"/>
    </location>
</feature>
<dbReference type="EMBL" id="JEMB01003107">
    <property type="protein sequence ID" value="KYF75559.1"/>
    <property type="molecule type" value="Genomic_DNA"/>
</dbReference>
<evidence type="ECO:0000313" key="2">
    <source>
        <dbReference type="EMBL" id="KYF75559.1"/>
    </source>
</evidence>
<feature type="compositionally biased region" description="Polar residues" evidence="1">
    <location>
        <begin position="215"/>
        <end position="224"/>
    </location>
</feature>
<dbReference type="Proteomes" id="UP000075635">
    <property type="component" value="Unassembled WGS sequence"/>
</dbReference>
<feature type="region of interest" description="Disordered" evidence="1">
    <location>
        <begin position="438"/>
        <end position="463"/>
    </location>
</feature>
<evidence type="ECO:0008006" key="4">
    <source>
        <dbReference type="Google" id="ProtNLM"/>
    </source>
</evidence>
<comment type="caution">
    <text evidence="2">The sequence shown here is derived from an EMBL/GenBank/DDBJ whole genome shotgun (WGS) entry which is preliminary data.</text>
</comment>
<dbReference type="AlphaFoldDB" id="A0A150R5M2"/>
<reference evidence="2 3" key="1">
    <citation type="submission" date="2014-02" db="EMBL/GenBank/DDBJ databases">
        <title>The small core and large imbalanced accessory genome model reveals a collaborative survival strategy of Sorangium cellulosum strains in nature.</title>
        <authorList>
            <person name="Han K."/>
            <person name="Peng R."/>
            <person name="Blom J."/>
            <person name="Li Y.-Z."/>
        </authorList>
    </citation>
    <scope>NUCLEOTIDE SEQUENCE [LARGE SCALE GENOMIC DNA]</scope>
    <source>
        <strain evidence="2 3">So0011-07</strain>
    </source>
</reference>
<feature type="compositionally biased region" description="Low complexity" evidence="1">
    <location>
        <begin position="140"/>
        <end position="153"/>
    </location>
</feature>